<feature type="domain" description="HTH tetR-type" evidence="6">
    <location>
        <begin position="11"/>
        <end position="71"/>
    </location>
</feature>
<dbReference type="EMBL" id="BAAAPM010000003">
    <property type="protein sequence ID" value="GAA1724436.1"/>
    <property type="molecule type" value="Genomic_DNA"/>
</dbReference>
<evidence type="ECO:0000256" key="3">
    <source>
        <dbReference type="ARBA" id="ARBA00023125"/>
    </source>
</evidence>
<reference evidence="7 8" key="1">
    <citation type="journal article" date="2019" name="Int. J. Syst. Evol. Microbiol.">
        <title>The Global Catalogue of Microorganisms (GCM) 10K type strain sequencing project: providing services to taxonomists for standard genome sequencing and annotation.</title>
        <authorList>
            <consortium name="The Broad Institute Genomics Platform"/>
            <consortium name="The Broad Institute Genome Sequencing Center for Infectious Disease"/>
            <person name="Wu L."/>
            <person name="Ma J."/>
        </authorList>
    </citation>
    <scope>NUCLEOTIDE SEQUENCE [LARGE SCALE GENOMIC DNA]</scope>
    <source>
        <strain evidence="7 8">JCM 15589</strain>
    </source>
</reference>
<keyword evidence="8" id="KW-1185">Reference proteome</keyword>
<dbReference type="PROSITE" id="PS50977">
    <property type="entry name" value="HTH_TETR_2"/>
    <property type="match status" value="1"/>
</dbReference>
<dbReference type="SUPFAM" id="SSF48498">
    <property type="entry name" value="Tetracyclin repressor-like, C-terminal domain"/>
    <property type="match status" value="1"/>
</dbReference>
<evidence type="ECO:0000313" key="8">
    <source>
        <dbReference type="Proteomes" id="UP001501138"/>
    </source>
</evidence>
<dbReference type="InterPro" id="IPR001647">
    <property type="entry name" value="HTH_TetR"/>
</dbReference>
<proteinExistence type="predicted"/>
<sequence length="191" mass="20880">MVAVPSRLDREERRRQVSEAAWRVLVRDGLEALSVRNVAAEAGLPQSSLRYTFPTVATVRERAVALVVERLTERVDAVDPERGDWGRAVLLELLPLDDERRTEMEVYLALGTAAMTDPSLRDAHRAAQSGVRDVCVRALGALAGRAARDVEVRQVHALVDGLALHLVRQDPGADVAWAVEVLDAHLAQLAG</sequence>
<dbReference type="Proteomes" id="UP001501138">
    <property type="component" value="Unassembled WGS sequence"/>
</dbReference>
<keyword evidence="1" id="KW-0678">Repressor</keyword>
<evidence type="ECO:0000256" key="4">
    <source>
        <dbReference type="ARBA" id="ARBA00023163"/>
    </source>
</evidence>
<evidence type="ECO:0000256" key="2">
    <source>
        <dbReference type="ARBA" id="ARBA00023015"/>
    </source>
</evidence>
<keyword evidence="4" id="KW-0804">Transcription</keyword>
<keyword evidence="3 5" id="KW-0238">DNA-binding</keyword>
<dbReference type="InterPro" id="IPR039538">
    <property type="entry name" value="BetI_C"/>
</dbReference>
<feature type="DNA-binding region" description="H-T-H motif" evidence="5">
    <location>
        <begin position="34"/>
        <end position="53"/>
    </location>
</feature>
<organism evidence="7 8">
    <name type="scientific">Isoptericola hypogeus</name>
    <dbReference type="NCBI Taxonomy" id="300179"/>
    <lineage>
        <taxon>Bacteria</taxon>
        <taxon>Bacillati</taxon>
        <taxon>Actinomycetota</taxon>
        <taxon>Actinomycetes</taxon>
        <taxon>Micrococcales</taxon>
        <taxon>Promicromonosporaceae</taxon>
        <taxon>Isoptericola</taxon>
    </lineage>
</organism>
<dbReference type="SUPFAM" id="SSF46689">
    <property type="entry name" value="Homeodomain-like"/>
    <property type="match status" value="1"/>
</dbReference>
<name>A0ABN2JER4_9MICO</name>
<dbReference type="InterPro" id="IPR009057">
    <property type="entry name" value="Homeodomain-like_sf"/>
</dbReference>
<evidence type="ECO:0000256" key="5">
    <source>
        <dbReference type="PROSITE-ProRule" id="PRU00335"/>
    </source>
</evidence>
<dbReference type="Gene3D" id="1.10.357.10">
    <property type="entry name" value="Tetracycline Repressor, domain 2"/>
    <property type="match status" value="1"/>
</dbReference>
<evidence type="ECO:0000256" key="1">
    <source>
        <dbReference type="ARBA" id="ARBA00022491"/>
    </source>
</evidence>
<evidence type="ECO:0000259" key="6">
    <source>
        <dbReference type="PROSITE" id="PS50977"/>
    </source>
</evidence>
<comment type="caution">
    <text evidence="7">The sequence shown here is derived from an EMBL/GenBank/DDBJ whole genome shotgun (WGS) entry which is preliminary data.</text>
</comment>
<evidence type="ECO:0000313" key="7">
    <source>
        <dbReference type="EMBL" id="GAA1724436.1"/>
    </source>
</evidence>
<dbReference type="Pfam" id="PF00440">
    <property type="entry name" value="TetR_N"/>
    <property type="match status" value="1"/>
</dbReference>
<accession>A0ABN2JER4</accession>
<keyword evidence="2" id="KW-0805">Transcription regulation</keyword>
<gene>
    <name evidence="7" type="ORF">GCM10009809_20260</name>
</gene>
<dbReference type="Pfam" id="PF13977">
    <property type="entry name" value="TetR_C_6"/>
    <property type="match status" value="1"/>
</dbReference>
<protein>
    <submittedName>
        <fullName evidence="7">TetR/AcrR family transcriptional regulator</fullName>
    </submittedName>
</protein>
<dbReference type="InterPro" id="IPR036271">
    <property type="entry name" value="Tet_transcr_reg_TetR-rel_C_sf"/>
</dbReference>